<evidence type="ECO:0000313" key="7">
    <source>
        <dbReference type="EMBL" id="GAA2687657.1"/>
    </source>
</evidence>
<feature type="transmembrane region" description="Helical" evidence="6">
    <location>
        <begin position="44"/>
        <end position="68"/>
    </location>
</feature>
<feature type="transmembrane region" description="Helical" evidence="6">
    <location>
        <begin position="213"/>
        <end position="232"/>
    </location>
</feature>
<comment type="caution">
    <text evidence="7">The sequence shown here is derived from an EMBL/GenBank/DDBJ whole genome shotgun (WGS) entry which is preliminary data.</text>
</comment>
<feature type="transmembrane region" description="Helical" evidence="6">
    <location>
        <begin position="136"/>
        <end position="154"/>
    </location>
</feature>
<dbReference type="Proteomes" id="UP001500994">
    <property type="component" value="Unassembled WGS sequence"/>
</dbReference>
<sequence>MLWWGVASALLANVLYSTGFVLEKRALAALPALNTRRPAQLVRHLLSSPLWLGGSLALAAGFGAQLAVYRALPIAAAQGIFISGLVLLLLMSSMVLGERTSGRERQSIAAILLALVLVVASLRNDDARTIAHTAPPATLLAIAVPSLATGLMLYRSAERRARRRHRRPTAGVPYGVAVGLLYGVSSLAIKGASGLLDLQDLPGTAAALLRSPYPYLLLITGTTGLVLSQTALQRCRASVIVPVCTTVTCIFTVACGTVAFDEPLPDDPVRLALRLGGTAVALTVLLALPRHEAPTDTPAPSTPHPTKLPSSPISPSSPSSPPSLSSPARPSGKAAPALEPTPSLAPPPTPQPGASMTTTGQINAVESRGEASATASTSASASASASAEREIRTGPPTGTARGGRKNENTRTSKFRSTTHELHASPQGRRAREGTRPEP</sequence>
<evidence type="ECO:0000256" key="3">
    <source>
        <dbReference type="ARBA" id="ARBA00022989"/>
    </source>
</evidence>
<reference evidence="7 8" key="1">
    <citation type="journal article" date="2019" name="Int. J. Syst. Evol. Microbiol.">
        <title>The Global Catalogue of Microorganisms (GCM) 10K type strain sequencing project: providing services to taxonomists for standard genome sequencing and annotation.</title>
        <authorList>
            <consortium name="The Broad Institute Genomics Platform"/>
            <consortium name="The Broad Institute Genome Sequencing Center for Infectious Disease"/>
            <person name="Wu L."/>
            <person name="Ma J."/>
        </authorList>
    </citation>
    <scope>NUCLEOTIDE SEQUENCE [LARGE SCALE GENOMIC DNA]</scope>
    <source>
        <strain evidence="7 8">JCM 16374</strain>
    </source>
</reference>
<dbReference type="InterPro" id="IPR008521">
    <property type="entry name" value="Mg_trans_NIPA"/>
</dbReference>
<gene>
    <name evidence="7" type="ORF">GCM10009864_71790</name>
</gene>
<feature type="transmembrane region" description="Helical" evidence="6">
    <location>
        <begin position="6"/>
        <end position="23"/>
    </location>
</feature>
<dbReference type="PANTHER" id="PTHR40761:SF1">
    <property type="entry name" value="CONSERVED INTEGRAL MEMBRANE ALANINE VALINE AND LEUCINE RICH PROTEIN-RELATED"/>
    <property type="match status" value="1"/>
</dbReference>
<feature type="transmembrane region" description="Helical" evidence="6">
    <location>
        <begin position="174"/>
        <end position="193"/>
    </location>
</feature>
<keyword evidence="8" id="KW-1185">Reference proteome</keyword>
<comment type="subcellular location">
    <subcellularLocation>
        <location evidence="1">Membrane</location>
        <topology evidence="1">Multi-pass membrane protein</topology>
    </subcellularLocation>
</comment>
<protein>
    <recommendedName>
        <fullName evidence="9">Magnesium transporter NIPA</fullName>
    </recommendedName>
</protein>
<feature type="compositionally biased region" description="Low complexity" evidence="5">
    <location>
        <begin position="371"/>
        <end position="386"/>
    </location>
</feature>
<evidence type="ECO:0000256" key="5">
    <source>
        <dbReference type="SAM" id="MobiDB-lite"/>
    </source>
</evidence>
<evidence type="ECO:0008006" key="9">
    <source>
        <dbReference type="Google" id="ProtNLM"/>
    </source>
</evidence>
<keyword evidence="3 6" id="KW-1133">Transmembrane helix</keyword>
<dbReference type="Pfam" id="PF05653">
    <property type="entry name" value="Mg_trans_NIPA"/>
    <property type="match status" value="1"/>
</dbReference>
<keyword evidence="4 6" id="KW-0472">Membrane</keyword>
<feature type="transmembrane region" description="Helical" evidence="6">
    <location>
        <begin position="74"/>
        <end position="96"/>
    </location>
</feature>
<dbReference type="PANTHER" id="PTHR40761">
    <property type="entry name" value="CONSERVED INTEGRAL MEMBRANE ALANINE VALINE AND LEUCINE RICH PROTEIN-RELATED"/>
    <property type="match status" value="1"/>
</dbReference>
<evidence type="ECO:0000256" key="4">
    <source>
        <dbReference type="ARBA" id="ARBA00023136"/>
    </source>
</evidence>
<dbReference type="EMBL" id="BAAARK010000042">
    <property type="protein sequence ID" value="GAA2687657.1"/>
    <property type="molecule type" value="Genomic_DNA"/>
</dbReference>
<accession>A0ABN3SW97</accession>
<feature type="transmembrane region" description="Helical" evidence="6">
    <location>
        <begin position="271"/>
        <end position="288"/>
    </location>
</feature>
<feature type="transmembrane region" description="Helical" evidence="6">
    <location>
        <begin position="239"/>
        <end position="259"/>
    </location>
</feature>
<organism evidence="7 8">
    <name type="scientific">Streptomyces lunalinharesii</name>
    <dbReference type="NCBI Taxonomy" id="333384"/>
    <lineage>
        <taxon>Bacteria</taxon>
        <taxon>Bacillati</taxon>
        <taxon>Actinomycetota</taxon>
        <taxon>Actinomycetes</taxon>
        <taxon>Kitasatosporales</taxon>
        <taxon>Streptomycetaceae</taxon>
        <taxon>Streptomyces</taxon>
    </lineage>
</organism>
<feature type="transmembrane region" description="Helical" evidence="6">
    <location>
        <begin position="108"/>
        <end position="124"/>
    </location>
</feature>
<feature type="compositionally biased region" description="Low complexity" evidence="5">
    <location>
        <begin position="309"/>
        <end position="342"/>
    </location>
</feature>
<feature type="compositionally biased region" description="Basic and acidic residues" evidence="5">
    <location>
        <begin position="429"/>
        <end position="438"/>
    </location>
</feature>
<keyword evidence="2 6" id="KW-0812">Transmembrane</keyword>
<proteinExistence type="predicted"/>
<evidence type="ECO:0000256" key="2">
    <source>
        <dbReference type="ARBA" id="ARBA00022692"/>
    </source>
</evidence>
<feature type="region of interest" description="Disordered" evidence="5">
    <location>
        <begin position="292"/>
        <end position="438"/>
    </location>
</feature>
<evidence type="ECO:0000256" key="1">
    <source>
        <dbReference type="ARBA" id="ARBA00004141"/>
    </source>
</evidence>
<name>A0ABN3SW97_9ACTN</name>
<evidence type="ECO:0000256" key="6">
    <source>
        <dbReference type="SAM" id="Phobius"/>
    </source>
</evidence>
<evidence type="ECO:0000313" key="8">
    <source>
        <dbReference type="Proteomes" id="UP001500994"/>
    </source>
</evidence>